<organism evidence="2 3">
    <name type="scientific">Streptomyces spectabilis</name>
    <dbReference type="NCBI Taxonomy" id="68270"/>
    <lineage>
        <taxon>Bacteria</taxon>
        <taxon>Bacillati</taxon>
        <taxon>Actinomycetota</taxon>
        <taxon>Actinomycetes</taxon>
        <taxon>Kitasatosporales</taxon>
        <taxon>Streptomycetaceae</taxon>
        <taxon>Streptomyces</taxon>
    </lineage>
</organism>
<dbReference type="EMBL" id="JACHJD010000038">
    <property type="protein sequence ID" value="MBB5109775.1"/>
    <property type="molecule type" value="Genomic_DNA"/>
</dbReference>
<proteinExistence type="predicted"/>
<dbReference type="InterPro" id="IPR002513">
    <property type="entry name" value="Tn3_Tnp_DDE_dom"/>
</dbReference>
<protein>
    <submittedName>
        <fullName evidence="2">TnpA family transposase</fullName>
    </submittedName>
</protein>
<evidence type="ECO:0000313" key="2">
    <source>
        <dbReference type="EMBL" id="MBB5109775.1"/>
    </source>
</evidence>
<accession>A0A7W8B5X3</accession>
<dbReference type="GO" id="GO:0006313">
    <property type="term" value="P:DNA transposition"/>
    <property type="evidence" value="ECO:0007669"/>
    <property type="project" value="InterPro"/>
</dbReference>
<evidence type="ECO:0000259" key="1">
    <source>
        <dbReference type="Pfam" id="PF01526"/>
    </source>
</evidence>
<dbReference type="Pfam" id="PF01526">
    <property type="entry name" value="DDE_Tnp_Tn3"/>
    <property type="match status" value="1"/>
</dbReference>
<dbReference type="GO" id="GO:0004803">
    <property type="term" value="F:transposase activity"/>
    <property type="evidence" value="ECO:0007669"/>
    <property type="project" value="InterPro"/>
</dbReference>
<feature type="domain" description="Tn3 transposase DDE" evidence="1">
    <location>
        <begin position="1"/>
        <end position="43"/>
    </location>
</feature>
<gene>
    <name evidence="2" type="ORF">FHS40_008905</name>
</gene>
<dbReference type="Proteomes" id="UP000549009">
    <property type="component" value="Unassembled WGS sequence"/>
</dbReference>
<dbReference type="AlphaFoldDB" id="A0A7W8B5X3"/>
<evidence type="ECO:0000313" key="3">
    <source>
        <dbReference type="Proteomes" id="UP000549009"/>
    </source>
</evidence>
<name>A0A7W8B5X3_STRST</name>
<sequence>MPIVKFWGDGLLASVDGLRFVVPVRSINTAPSPKYFGFKRGVT</sequence>
<keyword evidence="3" id="KW-1185">Reference proteome</keyword>
<comment type="caution">
    <text evidence="2">The sequence shown here is derived from an EMBL/GenBank/DDBJ whole genome shotgun (WGS) entry which is preliminary data.</text>
</comment>
<reference evidence="2 3" key="1">
    <citation type="submission" date="2020-08" db="EMBL/GenBank/DDBJ databases">
        <title>Genomic Encyclopedia of Type Strains, Phase III (KMG-III): the genomes of soil and plant-associated and newly described type strains.</title>
        <authorList>
            <person name="Whitman W."/>
        </authorList>
    </citation>
    <scope>NUCLEOTIDE SEQUENCE [LARGE SCALE GENOMIC DNA]</scope>
    <source>
        <strain evidence="2 3">CECT 3146</strain>
    </source>
</reference>